<evidence type="ECO:0000256" key="10">
    <source>
        <dbReference type="ARBA" id="ARBA00023136"/>
    </source>
</evidence>
<dbReference type="InterPro" id="IPR000689">
    <property type="entry name" value="UbQ_mOase_COQ6"/>
</dbReference>
<evidence type="ECO:0000256" key="2">
    <source>
        <dbReference type="ARBA" id="ARBA00005349"/>
    </source>
</evidence>
<evidence type="ECO:0000256" key="8">
    <source>
        <dbReference type="ARBA" id="ARBA00023033"/>
    </source>
</evidence>
<keyword evidence="8 11" id="KW-0503">Monooxygenase</keyword>
<dbReference type="GO" id="GO:0120538">
    <property type="term" value="F:2-methoxy-6-polyprenolphenol 4-hydroxylase activity"/>
    <property type="evidence" value="ECO:0007669"/>
    <property type="project" value="UniProtKB-EC"/>
</dbReference>
<dbReference type="NCBIfam" id="TIGR01988">
    <property type="entry name" value="Ubi-OHases"/>
    <property type="match status" value="1"/>
</dbReference>
<evidence type="ECO:0000256" key="11">
    <source>
        <dbReference type="HAMAP-Rule" id="MF_03193"/>
    </source>
</evidence>
<comment type="function">
    <text evidence="11">FAD-dependent monooxygenase required for two non-consecutive steps during ubiquinone biosynthesis. Required for the C5-ring hydroxylation during ubiquinone biosynthesis by catalyzing the hydroxylation of 4-hydroxy-3-(all-trans-polyprenyl)benzoic acid to 3,4-dihydroxy-5-(all-trans-polyprenyl)benzoic acid. Also acts downstream of coq4, for the C1-hydroxylation during ubiquinone biosynthesis by catalyzing the hydroxylation of 2-methoxy-6-(all-trans-polyprenyl)phenol to 2-methoxy-6-(all-trans-polyprenyl)benzene-1,4-diol. The electrons required for the hydroxylation reaction are funneled indirectly to coq6 from NADPH via a ferredoxin/ferredoxin reductase system.</text>
</comment>
<keyword evidence="4 11" id="KW-0831">Ubiquinone biosynthesis</keyword>
<comment type="catalytic activity">
    <reaction evidence="11">
        <text>a 4-hydroxy-3-(all-trans-polyprenyl)benzoate + 2 reduced [2Fe-2S]-[ferredoxin] + O2 + 2 H(+) = a 3,4-dihydroxy-5-(all-trans-polyprenyl)benzoate + 2 oxidized [2Fe-2S]-[ferredoxin] + H2O</text>
        <dbReference type="Rhea" id="RHEA:81195"/>
        <dbReference type="Rhea" id="RHEA-COMP:9514"/>
        <dbReference type="Rhea" id="RHEA-COMP:10000"/>
        <dbReference type="Rhea" id="RHEA-COMP:10001"/>
        <dbReference type="Rhea" id="RHEA-COMP:10930"/>
        <dbReference type="ChEBI" id="CHEBI:15377"/>
        <dbReference type="ChEBI" id="CHEBI:15378"/>
        <dbReference type="ChEBI" id="CHEBI:15379"/>
        <dbReference type="ChEBI" id="CHEBI:33737"/>
        <dbReference type="ChEBI" id="CHEBI:33738"/>
        <dbReference type="ChEBI" id="CHEBI:64694"/>
        <dbReference type="ChEBI" id="CHEBI:78396"/>
        <dbReference type="EC" id="1.14.15.45"/>
    </reaction>
</comment>
<accession>A0A448YEF7</accession>
<keyword evidence="10 11" id="KW-0472">Membrane</keyword>
<evidence type="ECO:0000256" key="4">
    <source>
        <dbReference type="ARBA" id="ARBA00022688"/>
    </source>
</evidence>
<dbReference type="InterPro" id="IPR051205">
    <property type="entry name" value="UbiH/COQ6_monooxygenase"/>
</dbReference>
<dbReference type="Proteomes" id="UP000290900">
    <property type="component" value="Unassembled WGS sequence"/>
</dbReference>
<dbReference type="SUPFAM" id="SSF51905">
    <property type="entry name" value="FAD/NAD(P)-binding domain"/>
    <property type="match status" value="1"/>
</dbReference>
<name>A0A448YEF7_BRENA</name>
<evidence type="ECO:0000259" key="12">
    <source>
        <dbReference type="Pfam" id="PF01494"/>
    </source>
</evidence>
<proteinExistence type="inferred from homology"/>
<dbReference type="InterPro" id="IPR010971">
    <property type="entry name" value="UbiH/COQ6"/>
</dbReference>
<dbReference type="GO" id="GO:0071949">
    <property type="term" value="F:FAD binding"/>
    <property type="evidence" value="ECO:0007669"/>
    <property type="project" value="InterPro"/>
</dbReference>
<keyword evidence="14" id="KW-1185">Reference proteome</keyword>
<comment type="catalytic activity">
    <reaction evidence="11">
        <text>a 2-methoxy-6-(all-trans-polyprenyl)phenol + 2 reduced [2Fe-2S]-[ferredoxin] + O2 + 2 H(+) = a 2-methoxy-6-(all-trans-polyprenyl)benzene-1,4-diol + 2 oxidized [2Fe-2S]-[ferredoxin] + H2O</text>
        <dbReference type="Rhea" id="RHEA:81183"/>
        <dbReference type="Rhea" id="RHEA-COMP:9551"/>
        <dbReference type="Rhea" id="RHEA-COMP:10000"/>
        <dbReference type="Rhea" id="RHEA-COMP:10001"/>
        <dbReference type="Rhea" id="RHEA-COMP:10858"/>
        <dbReference type="ChEBI" id="CHEBI:15377"/>
        <dbReference type="ChEBI" id="CHEBI:15378"/>
        <dbReference type="ChEBI" id="CHEBI:15379"/>
        <dbReference type="ChEBI" id="CHEBI:33737"/>
        <dbReference type="ChEBI" id="CHEBI:33738"/>
        <dbReference type="ChEBI" id="CHEBI:62731"/>
        <dbReference type="ChEBI" id="CHEBI:84166"/>
        <dbReference type="EC" id="1.14.15.46"/>
    </reaction>
</comment>
<dbReference type="EMBL" id="CAACVR010000001">
    <property type="protein sequence ID" value="VEU19282.1"/>
    <property type="molecule type" value="Genomic_DNA"/>
</dbReference>
<dbReference type="UniPathway" id="UPA00232"/>
<dbReference type="PANTHER" id="PTHR43876">
    <property type="entry name" value="UBIQUINONE BIOSYNTHESIS MONOOXYGENASE COQ6, MITOCHONDRIAL"/>
    <property type="match status" value="1"/>
</dbReference>
<keyword evidence="3 11" id="KW-0285">Flavoprotein</keyword>
<dbReference type="InterPro" id="IPR002938">
    <property type="entry name" value="FAD-bd"/>
</dbReference>
<keyword evidence="7 11" id="KW-0560">Oxidoreductase</keyword>
<dbReference type="Gene3D" id="3.50.50.60">
    <property type="entry name" value="FAD/NAD(P)-binding domain"/>
    <property type="match status" value="2"/>
</dbReference>
<sequence>MFRRFFATATKGANLVSDVVIVGGGPAGLTMASSLKNSPILRDLSCTLIESGDITSTLQDYYADPPETILNRCVSITPATIEYLDKIGAWKFVKKARTENYDYIHTYDGLTGAAMEFDSPDMATMIENFNIQASLHQRILELNSEQPVNPLDLRDNTKVVKITRDPKTSWPIVQLSSGDSIKTRLLVGCDGARSPVRKFARIESRGWAYNQWGVVATLKYKDSGFRSPTGWQRFLPTGPLAQLPFPDSWLSIVWSVPPELAVVLVSLSDDSFVTMLNAASRLSQEELDSLYDLARDEPEKLKEEAEWRLGLFNDNLTAEQEEKFPPMVESLVPKSRGRFPLKLSHADDYVDERLALVGDAAHTTHPLAGQGLNMGQADVKSLVSTLEKSRERGLDIGSKFALDPYYSERYPYNHAMLGVVDKIHRIYSTRSPLVVWARSLGVDALNNVPFVKDLMVGQVSHMKSTK</sequence>
<organism evidence="13 14">
    <name type="scientific">Brettanomyces naardenensis</name>
    <name type="common">Yeast</name>
    <dbReference type="NCBI Taxonomy" id="13370"/>
    <lineage>
        <taxon>Eukaryota</taxon>
        <taxon>Fungi</taxon>
        <taxon>Dikarya</taxon>
        <taxon>Ascomycota</taxon>
        <taxon>Saccharomycotina</taxon>
        <taxon>Pichiomycetes</taxon>
        <taxon>Pichiales</taxon>
        <taxon>Pichiaceae</taxon>
        <taxon>Brettanomyces</taxon>
    </lineage>
</organism>
<comment type="similarity">
    <text evidence="2 11">Belongs to the UbiH/COQ6 family.</text>
</comment>
<feature type="domain" description="FAD-binding" evidence="12">
    <location>
        <begin position="333"/>
        <end position="415"/>
    </location>
</feature>
<keyword evidence="5 11" id="KW-0999">Mitochondrion inner membrane</keyword>
<comment type="subunit">
    <text evidence="11">Component of a multi-subunit COQ enzyme complex, composed of at least COQ3, COQ4, COQ5, COQ6, COQ7 and COQ9.</text>
</comment>
<keyword evidence="6 11" id="KW-0274">FAD</keyword>
<dbReference type="EC" id="1.14.15.46" evidence="11"/>
<dbReference type="InterPro" id="IPR036188">
    <property type="entry name" value="FAD/NAD-bd_sf"/>
</dbReference>
<dbReference type="Pfam" id="PF01494">
    <property type="entry name" value="FAD_binding_3"/>
    <property type="match status" value="2"/>
</dbReference>
<dbReference type="InParanoid" id="A0A448YEF7"/>
<comment type="pathway">
    <text evidence="11">Cofactor biosynthesis; ubiquinone biosynthesis.</text>
</comment>
<dbReference type="GO" id="GO:0031314">
    <property type="term" value="C:extrinsic component of mitochondrial inner membrane"/>
    <property type="evidence" value="ECO:0007669"/>
    <property type="project" value="UniProtKB-UniRule"/>
</dbReference>
<dbReference type="PRINTS" id="PR00420">
    <property type="entry name" value="RNGMNOXGNASE"/>
</dbReference>
<keyword evidence="9 11" id="KW-0496">Mitochondrion</keyword>
<dbReference type="GO" id="GO:0106364">
    <property type="term" value="F:4-hydroxy-3-all-trans-polyprenylbenzoate oxygenase activity"/>
    <property type="evidence" value="ECO:0007669"/>
    <property type="project" value="UniProtKB-EC"/>
</dbReference>
<dbReference type="PANTHER" id="PTHR43876:SF7">
    <property type="entry name" value="UBIQUINONE BIOSYNTHESIS MONOOXYGENASE COQ6, MITOCHONDRIAL"/>
    <property type="match status" value="1"/>
</dbReference>
<comment type="cofactor">
    <cofactor evidence="1 11">
        <name>FAD</name>
        <dbReference type="ChEBI" id="CHEBI:57692"/>
    </cofactor>
</comment>
<dbReference type="FunCoup" id="A0A448YEF7">
    <property type="interactions" value="418"/>
</dbReference>
<evidence type="ECO:0000256" key="7">
    <source>
        <dbReference type="ARBA" id="ARBA00023002"/>
    </source>
</evidence>
<evidence type="ECO:0000256" key="6">
    <source>
        <dbReference type="ARBA" id="ARBA00022827"/>
    </source>
</evidence>
<feature type="domain" description="FAD-binding" evidence="12">
    <location>
        <begin position="18"/>
        <end position="217"/>
    </location>
</feature>
<dbReference type="FunFam" id="3.50.50.60:FF:000021">
    <property type="entry name" value="Ubiquinone biosynthesis monooxygenase COQ6"/>
    <property type="match status" value="1"/>
</dbReference>
<reference evidence="13 14" key="1">
    <citation type="submission" date="2018-12" db="EMBL/GenBank/DDBJ databases">
        <authorList>
            <person name="Tiukova I."/>
            <person name="Dainat J."/>
        </authorList>
    </citation>
    <scope>NUCLEOTIDE SEQUENCE [LARGE SCALE GENOMIC DNA]</scope>
</reference>
<evidence type="ECO:0000313" key="13">
    <source>
        <dbReference type="EMBL" id="VEU19282.1"/>
    </source>
</evidence>
<evidence type="ECO:0000256" key="5">
    <source>
        <dbReference type="ARBA" id="ARBA00022792"/>
    </source>
</evidence>
<dbReference type="AlphaFoldDB" id="A0A448YEF7"/>
<evidence type="ECO:0000256" key="1">
    <source>
        <dbReference type="ARBA" id="ARBA00001974"/>
    </source>
</evidence>
<dbReference type="EC" id="1.14.15.45" evidence="11"/>
<evidence type="ECO:0000256" key="3">
    <source>
        <dbReference type="ARBA" id="ARBA00022630"/>
    </source>
</evidence>
<evidence type="ECO:0000256" key="9">
    <source>
        <dbReference type="ARBA" id="ARBA00023128"/>
    </source>
</evidence>
<gene>
    <name evidence="11" type="primary">COQ6</name>
    <name evidence="13" type="ORF">BRENAR_LOCUS21</name>
</gene>
<evidence type="ECO:0000313" key="14">
    <source>
        <dbReference type="Proteomes" id="UP000290900"/>
    </source>
</evidence>
<dbReference type="InterPro" id="IPR018168">
    <property type="entry name" value="Ubi_Hdrlase_CS"/>
</dbReference>
<protein>
    <recommendedName>
        <fullName evidence="11">Ubiquinone biosynthesis monooxygenase COQ6, mitochondrial</fullName>
        <ecNumber evidence="11">1.14.15.45</ecNumber>
    </recommendedName>
    <alternativeName>
        <fullName evidence="11">2-methoxy-6-polyprenolphenol 4-hydroxylase</fullName>
        <ecNumber evidence="11">1.14.15.46</ecNumber>
    </alternativeName>
</protein>
<dbReference type="OrthoDB" id="683240at2759"/>
<dbReference type="STRING" id="13370.A0A448YEF7"/>
<dbReference type="PROSITE" id="PS01304">
    <property type="entry name" value="UBIH"/>
    <property type="match status" value="1"/>
</dbReference>
<comment type="subcellular location">
    <subcellularLocation>
        <location evidence="11">Mitochondrion inner membrane</location>
        <topology evidence="11">Peripheral membrane protein</topology>
        <orientation evidence="11">Matrix side</orientation>
    </subcellularLocation>
</comment>
<dbReference type="GO" id="GO:0016712">
    <property type="term" value="F:oxidoreductase activity, acting on paired donors, with incorporation or reduction of molecular oxygen, reduced flavin or flavoprotein as one donor, and incorporation of one atom of oxygen"/>
    <property type="evidence" value="ECO:0007669"/>
    <property type="project" value="UniProtKB-UniRule"/>
</dbReference>
<dbReference type="HAMAP" id="MF_03193">
    <property type="entry name" value="COQ6_monooxygenase"/>
    <property type="match status" value="1"/>
</dbReference>